<feature type="domain" description="FAD/NAD(P)-binding" evidence="5">
    <location>
        <begin position="8"/>
        <end position="188"/>
    </location>
</feature>
<dbReference type="PRINTS" id="PR00368">
    <property type="entry name" value="FADPNR"/>
</dbReference>
<keyword evidence="7" id="KW-1185">Reference proteome</keyword>
<comment type="caution">
    <text evidence="6">The sequence shown here is derived from an EMBL/GenBank/DDBJ whole genome shotgun (WGS) entry which is preliminary data.</text>
</comment>
<evidence type="ECO:0000313" key="6">
    <source>
        <dbReference type="EMBL" id="PXF45767.1"/>
    </source>
</evidence>
<evidence type="ECO:0000259" key="5">
    <source>
        <dbReference type="Pfam" id="PF07992"/>
    </source>
</evidence>
<dbReference type="PANTHER" id="PTHR43429:SF2">
    <property type="entry name" value="PYRIDINE NUCLEOTIDE-DISULFIDE OXIDOREDUCTASE DOMAIN-CONTAINING PROTEIN 1"/>
    <property type="match status" value="1"/>
</dbReference>
<evidence type="ECO:0000256" key="1">
    <source>
        <dbReference type="ARBA" id="ARBA00001974"/>
    </source>
</evidence>
<organism evidence="6 7">
    <name type="scientific">Gracilariopsis chorda</name>
    <dbReference type="NCBI Taxonomy" id="448386"/>
    <lineage>
        <taxon>Eukaryota</taxon>
        <taxon>Rhodophyta</taxon>
        <taxon>Florideophyceae</taxon>
        <taxon>Rhodymeniophycidae</taxon>
        <taxon>Gracilariales</taxon>
        <taxon>Gracilariaceae</taxon>
        <taxon>Gracilariopsis</taxon>
    </lineage>
</organism>
<keyword evidence="3" id="KW-0274">FAD</keyword>
<name>A0A2V3IVN1_9FLOR</name>
<keyword evidence="2" id="KW-0285">Flavoprotein</keyword>
<protein>
    <submittedName>
        <fullName evidence="6">Pyridine nucleotide-disulfide oxidoreductase domain-containing protein 1</fullName>
    </submittedName>
</protein>
<proteinExistence type="predicted"/>
<feature type="region of interest" description="Disordered" evidence="4">
    <location>
        <begin position="196"/>
        <end position="216"/>
    </location>
</feature>
<evidence type="ECO:0000256" key="4">
    <source>
        <dbReference type="SAM" id="MobiDB-lite"/>
    </source>
</evidence>
<feature type="domain" description="FAD/NAD(P)-binding" evidence="5">
    <location>
        <begin position="277"/>
        <end position="381"/>
    </location>
</feature>
<accession>A0A2V3IVN1</accession>
<comment type="cofactor">
    <cofactor evidence="1">
        <name>FAD</name>
        <dbReference type="ChEBI" id="CHEBI:57692"/>
    </cofactor>
</comment>
<dbReference type="GO" id="GO:0016491">
    <property type="term" value="F:oxidoreductase activity"/>
    <property type="evidence" value="ECO:0007669"/>
    <property type="project" value="InterPro"/>
</dbReference>
<dbReference type="Proteomes" id="UP000247409">
    <property type="component" value="Unassembled WGS sequence"/>
</dbReference>
<dbReference type="Gene3D" id="3.50.50.60">
    <property type="entry name" value="FAD/NAD(P)-binding domain"/>
    <property type="match status" value="3"/>
</dbReference>
<dbReference type="EMBL" id="NBIV01000054">
    <property type="protein sequence ID" value="PXF45767.1"/>
    <property type="molecule type" value="Genomic_DNA"/>
</dbReference>
<dbReference type="InterPro" id="IPR023753">
    <property type="entry name" value="FAD/NAD-binding_dom"/>
</dbReference>
<evidence type="ECO:0000256" key="3">
    <source>
        <dbReference type="ARBA" id="ARBA00022827"/>
    </source>
</evidence>
<dbReference type="SUPFAM" id="SSF51905">
    <property type="entry name" value="FAD/NAD(P)-binding domain"/>
    <property type="match status" value="1"/>
</dbReference>
<evidence type="ECO:0000256" key="2">
    <source>
        <dbReference type="ARBA" id="ARBA00022630"/>
    </source>
</evidence>
<gene>
    <name evidence="6" type="ORF">BWQ96_04535</name>
</gene>
<dbReference type="AlphaFoldDB" id="A0A2V3IVN1"/>
<dbReference type="PANTHER" id="PTHR43429">
    <property type="entry name" value="PYRIDINE NUCLEOTIDE-DISULFIDE OXIDOREDUCTASE DOMAIN-CONTAINING"/>
    <property type="match status" value="1"/>
</dbReference>
<dbReference type="InterPro" id="IPR036188">
    <property type="entry name" value="FAD/NAD-bd_sf"/>
</dbReference>
<dbReference type="Pfam" id="PF07992">
    <property type="entry name" value="Pyr_redox_2"/>
    <property type="match status" value="2"/>
</dbReference>
<dbReference type="InterPro" id="IPR050260">
    <property type="entry name" value="FAD-bd_OxRdtase"/>
</dbReference>
<sequence>MQKSQPAVVIGGGVAGTTCASYLASLLPNHPIILLEPHPSLRISSTPTEITRLAKDVTVQTEQTKEWCEKYNISHVKAHARTLRPGKVILENGMHQPFSVCCVATGASPFVPSPLQNPAFQNVVITLRDTQSVQSLSQALSGARVVLVVGAGGIAMELVHEITNCRVVWLTRSHVGGAFFDKRASLALATTFNLDKLSSQSPSDPPRGLEVQPKPHSAAMNPEISFSRSLAAAAVGPQWLRTRYAPVIYDKKGGMNTTQKSIPFLSGGYGGSIQALASCEVVDLHKDQSGRWPVVAQLTNGEHIGCDLIIVATGVTANVAWLSDTDIQLAAQEDGRGGGITVKAGDMESSIPCVFAAGDCASVQPADDSDWFQLRLWSQALTAGRAAAQNMAARLGVGEVYSGLEFDVFAHATIFFGKRVVLLGRYNAEGLCDGYKVYERDGEDYLRVVVQGGRVRGAVLVDDTDCAEVFENLILSKLQVDWLGERLVDREPDLEDYFD</sequence>
<dbReference type="OrthoDB" id="202203at2759"/>
<evidence type="ECO:0000313" key="7">
    <source>
        <dbReference type="Proteomes" id="UP000247409"/>
    </source>
</evidence>
<dbReference type="STRING" id="448386.A0A2V3IVN1"/>
<reference evidence="6 7" key="1">
    <citation type="journal article" date="2018" name="Mol. Biol. Evol.">
        <title>Analysis of the draft genome of the red seaweed Gracilariopsis chorda provides insights into genome size evolution in Rhodophyta.</title>
        <authorList>
            <person name="Lee J."/>
            <person name="Yang E.C."/>
            <person name="Graf L."/>
            <person name="Yang J.H."/>
            <person name="Qiu H."/>
            <person name="Zel Zion U."/>
            <person name="Chan C.X."/>
            <person name="Stephens T.G."/>
            <person name="Weber A.P.M."/>
            <person name="Boo G.H."/>
            <person name="Boo S.M."/>
            <person name="Kim K.M."/>
            <person name="Shin Y."/>
            <person name="Jung M."/>
            <person name="Lee S.J."/>
            <person name="Yim H.S."/>
            <person name="Lee J.H."/>
            <person name="Bhattacharya D."/>
            <person name="Yoon H.S."/>
        </authorList>
    </citation>
    <scope>NUCLEOTIDE SEQUENCE [LARGE SCALE GENOMIC DNA]</scope>
    <source>
        <strain evidence="6 7">SKKU-2015</strain>
        <tissue evidence="6">Whole body</tissue>
    </source>
</reference>